<gene>
    <name evidence="1" type="ORF">NCTC7582_01651</name>
</gene>
<dbReference type="InterPro" id="IPR021080">
    <property type="entry name" value="Minor_capsid_protein"/>
</dbReference>
<sequence>MISANVQINFNANEILNTAERAREKAQFILDQQVVKDSNFFIPMDTTNLEGSGIRATQFGSGEVIWNTPYARRLYYNPQYNFSKDSNPNAQGLWFEAAKALHVLDWTRLIQEAYDEEFGR</sequence>
<evidence type="ECO:0000313" key="1">
    <source>
        <dbReference type="EMBL" id="SPT98421.1"/>
    </source>
</evidence>
<proteinExistence type="predicted"/>
<dbReference type="Proteomes" id="UP000251431">
    <property type="component" value="Unassembled WGS sequence"/>
</dbReference>
<dbReference type="RefSeq" id="WP_112117006.1">
    <property type="nucleotide sequence ID" value="NZ_UAQE01000001.1"/>
</dbReference>
<evidence type="ECO:0000313" key="2">
    <source>
        <dbReference type="Proteomes" id="UP000251431"/>
    </source>
</evidence>
<dbReference type="EMBL" id="UAQE01000001">
    <property type="protein sequence ID" value="SPT98421.1"/>
    <property type="molecule type" value="Genomic_DNA"/>
</dbReference>
<accession>A0A2X0Z788</accession>
<name>A0A2X0Z788_9BACI</name>
<dbReference type="AlphaFoldDB" id="A0A2X0Z788"/>
<dbReference type="Pfam" id="PF11114">
    <property type="entry name" value="Minor_capsid_2"/>
    <property type="match status" value="1"/>
</dbReference>
<organism evidence="1 2">
    <name type="scientific">Lysinibacillus capsici</name>
    <dbReference type="NCBI Taxonomy" id="2115968"/>
    <lineage>
        <taxon>Bacteria</taxon>
        <taxon>Bacillati</taxon>
        <taxon>Bacillota</taxon>
        <taxon>Bacilli</taxon>
        <taxon>Bacillales</taxon>
        <taxon>Bacillaceae</taxon>
        <taxon>Lysinibacillus</taxon>
    </lineage>
</organism>
<protein>
    <submittedName>
        <fullName evidence="1">1-phosphatidylinositol phosphodiesterase</fullName>
    </submittedName>
</protein>
<reference evidence="1 2" key="1">
    <citation type="submission" date="2018-06" db="EMBL/GenBank/DDBJ databases">
        <authorList>
            <consortium name="Pathogen Informatics"/>
            <person name="Doyle S."/>
        </authorList>
    </citation>
    <scope>NUCLEOTIDE SEQUENCE [LARGE SCALE GENOMIC DNA]</scope>
    <source>
        <strain evidence="1 2">NCTC7582</strain>
    </source>
</reference>